<dbReference type="Pfam" id="PF00076">
    <property type="entry name" value="RRM_1"/>
    <property type="match status" value="3"/>
</dbReference>
<feature type="domain" description="RRM" evidence="8">
    <location>
        <begin position="695"/>
        <end position="768"/>
    </location>
</feature>
<keyword evidence="5" id="KW-0539">Nucleus</keyword>
<accession>A0A9W4SXS4</accession>
<proteinExistence type="predicted"/>
<feature type="domain" description="RRM" evidence="8">
    <location>
        <begin position="891"/>
        <end position="966"/>
    </location>
</feature>
<dbReference type="GO" id="GO:0008380">
    <property type="term" value="P:RNA splicing"/>
    <property type="evidence" value="ECO:0007669"/>
    <property type="project" value="UniProtKB-KW"/>
</dbReference>
<feature type="region of interest" description="Disordered" evidence="7">
    <location>
        <begin position="976"/>
        <end position="1061"/>
    </location>
</feature>
<evidence type="ECO:0000256" key="5">
    <source>
        <dbReference type="ARBA" id="ARBA00023242"/>
    </source>
</evidence>
<feature type="domain" description="BSD" evidence="9">
    <location>
        <begin position="433"/>
        <end position="477"/>
    </location>
</feature>
<keyword evidence="2" id="KW-0507">mRNA processing</keyword>
<evidence type="ECO:0000256" key="3">
    <source>
        <dbReference type="ARBA" id="ARBA00022737"/>
    </source>
</evidence>
<keyword evidence="3" id="KW-0677">Repeat</keyword>
<dbReference type="PANTHER" id="PTHR17204">
    <property type="entry name" value="PRE-MRNA PROCESSING PROTEIN PRP39-RELATED"/>
    <property type="match status" value="1"/>
</dbReference>
<dbReference type="AlphaFoldDB" id="A0A9W4SXS4"/>
<evidence type="ECO:0000256" key="6">
    <source>
        <dbReference type="PROSITE-ProRule" id="PRU00176"/>
    </source>
</evidence>
<dbReference type="InterPro" id="IPR035979">
    <property type="entry name" value="RBD_domain_sf"/>
</dbReference>
<dbReference type="InterPro" id="IPR011990">
    <property type="entry name" value="TPR-like_helical_dom_sf"/>
</dbReference>
<keyword evidence="11" id="KW-1185">Reference proteome</keyword>
<dbReference type="Proteomes" id="UP001153678">
    <property type="component" value="Unassembled WGS sequence"/>
</dbReference>
<dbReference type="SMART" id="SM00360">
    <property type="entry name" value="RRM"/>
    <property type="match status" value="4"/>
</dbReference>
<dbReference type="SUPFAM" id="SSF54928">
    <property type="entry name" value="RNA-binding domain, RBD"/>
    <property type="match status" value="3"/>
</dbReference>
<evidence type="ECO:0000256" key="7">
    <source>
        <dbReference type="SAM" id="MobiDB-lite"/>
    </source>
</evidence>
<dbReference type="PROSITE" id="PS50858">
    <property type="entry name" value="BSD"/>
    <property type="match status" value="1"/>
</dbReference>
<evidence type="ECO:0000313" key="10">
    <source>
        <dbReference type="EMBL" id="CAI2182971.1"/>
    </source>
</evidence>
<dbReference type="InterPro" id="IPR034397">
    <property type="entry name" value="Prp24_RRM1"/>
</dbReference>
<evidence type="ECO:0000259" key="8">
    <source>
        <dbReference type="PROSITE" id="PS50102"/>
    </source>
</evidence>
<dbReference type="GO" id="GO:0006397">
    <property type="term" value="P:mRNA processing"/>
    <property type="evidence" value="ECO:0007669"/>
    <property type="project" value="UniProtKB-KW"/>
</dbReference>
<dbReference type="InterPro" id="IPR000504">
    <property type="entry name" value="RRM_dom"/>
</dbReference>
<dbReference type="InterPro" id="IPR003107">
    <property type="entry name" value="HAT"/>
</dbReference>
<dbReference type="PANTHER" id="PTHR17204:SF25">
    <property type="entry name" value="RRM DOMAIN-CONTAINING PROTEIN"/>
    <property type="match status" value="1"/>
</dbReference>
<dbReference type="InterPro" id="IPR008847">
    <property type="entry name" value="Suf"/>
</dbReference>
<evidence type="ECO:0000256" key="1">
    <source>
        <dbReference type="ARBA" id="ARBA00004123"/>
    </source>
</evidence>
<dbReference type="EMBL" id="CAMKVN010002888">
    <property type="protein sequence ID" value="CAI2182971.1"/>
    <property type="molecule type" value="Genomic_DNA"/>
</dbReference>
<dbReference type="SMART" id="SM00386">
    <property type="entry name" value="HAT"/>
    <property type="match status" value="7"/>
</dbReference>
<dbReference type="InterPro" id="IPR012677">
    <property type="entry name" value="Nucleotide-bd_a/b_plait_sf"/>
</dbReference>
<feature type="domain" description="RRM" evidence="8">
    <location>
        <begin position="780"/>
        <end position="856"/>
    </location>
</feature>
<dbReference type="CDD" id="cd12296">
    <property type="entry name" value="RRM1_Prp24"/>
    <property type="match status" value="1"/>
</dbReference>
<dbReference type="CDD" id="cd00590">
    <property type="entry name" value="RRM_SF"/>
    <property type="match status" value="1"/>
</dbReference>
<dbReference type="Gene3D" id="3.30.70.330">
    <property type="match status" value="4"/>
</dbReference>
<dbReference type="InterPro" id="IPR031766">
    <property type="entry name" value="RRM_occluded"/>
</dbReference>
<evidence type="ECO:0000313" key="11">
    <source>
        <dbReference type="Proteomes" id="UP001153678"/>
    </source>
</evidence>
<feature type="compositionally biased region" description="Basic and acidic residues" evidence="7">
    <location>
        <begin position="1051"/>
        <end position="1061"/>
    </location>
</feature>
<feature type="compositionally biased region" description="Polar residues" evidence="7">
    <location>
        <begin position="573"/>
        <end position="584"/>
    </location>
</feature>
<reference evidence="10" key="1">
    <citation type="submission" date="2022-08" db="EMBL/GenBank/DDBJ databases">
        <authorList>
            <person name="Kallberg Y."/>
            <person name="Tangrot J."/>
            <person name="Rosling A."/>
        </authorList>
    </citation>
    <scope>NUCLEOTIDE SEQUENCE</scope>
    <source>
        <strain evidence="10">Wild A</strain>
    </source>
</reference>
<dbReference type="Gene3D" id="1.25.40.10">
    <property type="entry name" value="Tetratricopeptide repeat domain"/>
    <property type="match status" value="2"/>
</dbReference>
<dbReference type="SUPFAM" id="SSF48452">
    <property type="entry name" value="TPR-like"/>
    <property type="match status" value="1"/>
</dbReference>
<dbReference type="GO" id="GO:0003723">
    <property type="term" value="F:RNA binding"/>
    <property type="evidence" value="ECO:0007669"/>
    <property type="project" value="UniProtKB-UniRule"/>
</dbReference>
<feature type="domain" description="RRM" evidence="8">
    <location>
        <begin position="619"/>
        <end position="704"/>
    </location>
</feature>
<dbReference type="InterPro" id="IPR005607">
    <property type="entry name" value="BSD_dom"/>
</dbReference>
<dbReference type="Pfam" id="PF05843">
    <property type="entry name" value="Suf"/>
    <property type="match status" value="1"/>
</dbReference>
<protein>
    <submittedName>
        <fullName evidence="10">140_t:CDS:1</fullName>
    </submittedName>
</protein>
<keyword evidence="6" id="KW-0694">RNA-binding</keyword>
<dbReference type="OrthoDB" id="360390at2759"/>
<feature type="region of interest" description="Disordered" evidence="7">
    <location>
        <begin position="862"/>
        <end position="890"/>
    </location>
</feature>
<evidence type="ECO:0000256" key="2">
    <source>
        <dbReference type="ARBA" id="ARBA00022664"/>
    </source>
</evidence>
<dbReference type="GO" id="GO:0005634">
    <property type="term" value="C:nucleus"/>
    <property type="evidence" value="ECO:0007669"/>
    <property type="project" value="UniProtKB-SubCell"/>
</dbReference>
<dbReference type="Pfam" id="PF16842">
    <property type="entry name" value="RRM_occluded"/>
    <property type="match status" value="1"/>
</dbReference>
<keyword evidence="4" id="KW-0508">mRNA splicing</keyword>
<gene>
    <name evidence="10" type="ORF">FWILDA_LOCUS10843</name>
</gene>
<evidence type="ECO:0000259" key="9">
    <source>
        <dbReference type="PROSITE" id="PS50858"/>
    </source>
</evidence>
<organism evidence="10 11">
    <name type="scientific">Funneliformis geosporum</name>
    <dbReference type="NCBI Taxonomy" id="1117311"/>
    <lineage>
        <taxon>Eukaryota</taxon>
        <taxon>Fungi</taxon>
        <taxon>Fungi incertae sedis</taxon>
        <taxon>Mucoromycota</taxon>
        <taxon>Glomeromycotina</taxon>
        <taxon>Glomeromycetes</taxon>
        <taxon>Glomerales</taxon>
        <taxon>Glomeraceae</taxon>
        <taxon>Funneliformis</taxon>
    </lineage>
</organism>
<name>A0A9W4SXS4_9GLOM</name>
<evidence type="ECO:0000256" key="4">
    <source>
        <dbReference type="ARBA" id="ARBA00023187"/>
    </source>
</evidence>
<sequence length="1091" mass="127185">MDTVQDSSDSEGSDFDLQLENLGESSNTISETIHNLLEQLSSDLYQYDTHVQYIQALRQAALFDELKEARELMHSIFPLSEEMWREWIEDESRIASTKEEKLRVIHLYTKAVEDYLSINLWKDYTSYVVQEYKSGLNEMKVDQIESDFVVTLDQIRKIFEEANREICYYITESHQIWDAYRDFEVEILEASPRDDEQKSRVRKMYESRLKIPHATIDKTFSDYSSFITKYDNLHYESVMIETNKYVSEFKDKYYQRDRYENAVKASGNALDKFMDYIEFEKKQKKQIVNAIRTLYERAIAIYYLDHTLWEDYMLYLIDKHLTDKKVSLSVLIKTAERSVRNCSWSGDLWGHYIRLLEKNFSSEEIVNVYNRALSTGMLKNNIDDLIKLIISYVDYERRQILTYKGSISQVNASSFINLLEEGIKTVKETFQTGDPYYRLEKYLIEIETLIQDLPKARQVWENLIKDHRNESEFWIRYADWEKNAENIIDVRRIYKMASQQNTDWPERIFDAWEQFEHQYGTVDHLELAMIYIKNQMKIVAQRREKALKEVQKAQNEELSQISPAMQIDESLQTISHLSSEQNSSEAKKRKSEENEQKLPLAKRNKAQQFEKPKRDREFATVAVSNLPLDVKEGELKNLFHECGGIKGIRILEDTTSTHKTAYVEFNEKESVPAALTKDKKKIGEQEISVYKLSERILYVTNIPQSADVKELFKKYGEIISVRLPNPKYRIAKFCYVEFKERESAQAALEKNGYELEPGKKICVMISNPLLKKERSPPIQTEVCVRNLPSNAETDELKLMFQTYGPVIHVRMPMTPDKKCKGVAFVEFKNKEDAEASLVLNSTEFKGYVLSVSLSGIDRNRGQKEDIANEREKKREVKRKQEEVKESEKRSRTVTFTKLPKDTSEDDIRDMLSQIFKDEEIRKITMMPNSGSAHVEFENVEDTGKAELHFNKYKLNNKIISATVRNDLPSTLTELAVRREGKPTSMTMVPRRLVAPSSKLGKPRRPGAPGLKSGQRSRIGVDSNSSSSSKEHPAEITNASSESQMEIEVDMEDKTTSKKSNEDFRELFYKGNRKIILTITTLQNMNSDSPFS</sequence>
<comment type="caution">
    <text evidence="10">The sequence shown here is derived from an EMBL/GenBank/DDBJ whole genome shotgun (WGS) entry which is preliminary data.</text>
</comment>
<dbReference type="PROSITE" id="PS50102">
    <property type="entry name" value="RRM"/>
    <property type="match status" value="4"/>
</dbReference>
<feature type="region of interest" description="Disordered" evidence="7">
    <location>
        <begin position="573"/>
        <end position="614"/>
    </location>
</feature>
<comment type="subcellular location">
    <subcellularLocation>
        <location evidence="1">Nucleus</location>
    </subcellularLocation>
</comment>